<accession>A0ABY9IHS6</accession>
<evidence type="ECO:0000256" key="1">
    <source>
        <dbReference type="SAM" id="MobiDB-lite"/>
    </source>
</evidence>
<evidence type="ECO:0008006" key="4">
    <source>
        <dbReference type="Google" id="ProtNLM"/>
    </source>
</evidence>
<dbReference type="EMBL" id="CP120988">
    <property type="protein sequence ID" value="WLQ54394.1"/>
    <property type="molecule type" value="Genomic_DNA"/>
</dbReference>
<evidence type="ECO:0000313" key="3">
    <source>
        <dbReference type="Proteomes" id="UP001235744"/>
    </source>
</evidence>
<gene>
    <name evidence="2" type="ORF">P8A19_02570</name>
</gene>
<feature type="region of interest" description="Disordered" evidence="1">
    <location>
        <begin position="438"/>
        <end position="466"/>
    </location>
</feature>
<protein>
    <recommendedName>
        <fullName evidence="4">Lantibiotic dehydratase N-terminal domain-containing protein</fullName>
    </recommendedName>
</protein>
<dbReference type="RefSeq" id="WP_306105622.1">
    <property type="nucleotide sequence ID" value="NZ_CP120988.1"/>
</dbReference>
<proteinExistence type="predicted"/>
<keyword evidence="3" id="KW-1185">Reference proteome</keyword>
<feature type="compositionally biased region" description="Basic residues" evidence="1">
    <location>
        <begin position="449"/>
        <end position="466"/>
    </location>
</feature>
<sequence>MLTENANRDPFLTFWLRVREFAVPPSMIETATARRRAGDWAGACAAAGIDVDFQLRTLARTHGRELATRVRADLRHLVPDLLRWHLPRIAPHGLLRPGLTIALARYEAGEPDDRNPLHLVVRTPPARADAGQRMSLALWEGSRSDASARRHPHPRPSRRFRLDLHRHLWDARTTGELRIRSGADRPPADVVDPASAALIPPGRRCATGRWAAEAALLLNAETRSTGTFVVRLGGRHRLLLELDAHGDATGQPALRIAQASRDTTGSVLPVLPDAATWALPDLELMRSGAFAADRLHPLVVRALIPDHVPVRPAPAPDRAGQPRLVECRGALHRIGLVDGVLAPLDHDPAELRREELLAALTGTPMPCLQAVDEAHRRPDCLTGVRERLDHGDIEGALAVVEGLLGPGAVLRSGPLRDELETAARRRIDYGLFRADLAGSGPRHPLPEHRRSRGRHPYRRPRLATVR</sequence>
<name>A0ABY9IHS6_9ACTN</name>
<evidence type="ECO:0000313" key="2">
    <source>
        <dbReference type="EMBL" id="WLQ54394.1"/>
    </source>
</evidence>
<dbReference type="Proteomes" id="UP001235744">
    <property type="component" value="Chromosome"/>
</dbReference>
<organism evidence="2 3">
    <name type="scientific">Streptomyces poriferorum</name>
    <dbReference type="NCBI Taxonomy" id="2798799"/>
    <lineage>
        <taxon>Bacteria</taxon>
        <taxon>Bacillati</taxon>
        <taxon>Actinomycetota</taxon>
        <taxon>Actinomycetes</taxon>
        <taxon>Kitasatosporales</taxon>
        <taxon>Streptomycetaceae</taxon>
        <taxon>Streptomyces</taxon>
    </lineage>
</organism>
<reference evidence="2 3" key="1">
    <citation type="submission" date="2023-03" db="EMBL/GenBank/DDBJ databases">
        <title>Isolation and description of six Streptomyces strains from soil environments, able to metabolize different microbial glucans.</title>
        <authorList>
            <person name="Widen T."/>
            <person name="Larsbrink J."/>
        </authorList>
    </citation>
    <scope>NUCLEOTIDE SEQUENCE [LARGE SCALE GENOMIC DNA]</scope>
    <source>
        <strain evidence="2 3">Alt2</strain>
    </source>
</reference>